<dbReference type="EMBL" id="MU827790">
    <property type="protein sequence ID" value="KAJ7331190.1"/>
    <property type="molecule type" value="Genomic_DNA"/>
</dbReference>
<keyword evidence="1" id="KW-0479">Metal-binding</keyword>
<dbReference type="InterPro" id="IPR001965">
    <property type="entry name" value="Znf_PHD"/>
</dbReference>
<evidence type="ECO:0000259" key="5">
    <source>
        <dbReference type="SMART" id="SM00249"/>
    </source>
</evidence>
<reference evidence="6" key="1">
    <citation type="submission" date="2023-01" db="EMBL/GenBank/DDBJ databases">
        <title>Genome assembly of the deep-sea coral Lophelia pertusa.</title>
        <authorList>
            <person name="Herrera S."/>
            <person name="Cordes E."/>
        </authorList>
    </citation>
    <scope>NUCLEOTIDE SEQUENCE</scope>
    <source>
        <strain evidence="6">USNM1676648</strain>
        <tissue evidence="6">Polyp</tissue>
    </source>
</reference>
<protein>
    <recommendedName>
        <fullName evidence="5">Zinc finger PHD-type domain-containing protein</fullName>
    </recommendedName>
</protein>
<sequence>MKTAEREVLKTMEEMGMIPALRAANAVYQNDRTGEITAMNTASSAFVEDKSLTPDENSVATFEELFHLDNDILLGSLQEENTVRLEGIADVILNSQRPEQESEEELDEGDPENCQLYKIGTCKFLQQGFVEPAVTHWIGCELPGCGKWWHELCMGIKLKNNDDRNRYSFICPNHECDPNEIDSYNKVTATKEDKSILRRKDETWKETSNQQMSNTPGNTRQHMKTNKAQYIEVSRITRTLKASTSFASLHVDKDSSKLPGFIEVAILLFRGVGRESDDLPTVYTETSKYMWCNSRECILALHGEAHDNKFIMTKDDHALISEKLPVLKAKDSRRAKLEEKEKQEKIKQLKAGDPKDMTVILLREVLLEMGIPFKSSDAKTKLIEKVVEARSTLNLTCVDNTGVDIAPTTSENVLGQDNPRAIAEHDSTISAEKSGFTRDHQSQFYIETRFNVFEIPIFCDFDLKKKIILLIYLLFLLSMMNASQMTEYVLQVIQVLLSVHCLMPSRNMEKL</sequence>
<accession>A0A9W9YB93</accession>
<organism evidence="6 7">
    <name type="scientific">Desmophyllum pertusum</name>
    <dbReference type="NCBI Taxonomy" id="174260"/>
    <lineage>
        <taxon>Eukaryota</taxon>
        <taxon>Metazoa</taxon>
        <taxon>Cnidaria</taxon>
        <taxon>Anthozoa</taxon>
        <taxon>Hexacorallia</taxon>
        <taxon>Scleractinia</taxon>
        <taxon>Caryophylliina</taxon>
        <taxon>Caryophylliidae</taxon>
        <taxon>Desmophyllum</taxon>
    </lineage>
</organism>
<dbReference type="GO" id="GO:0008270">
    <property type="term" value="F:zinc ion binding"/>
    <property type="evidence" value="ECO:0007669"/>
    <property type="project" value="UniProtKB-KW"/>
</dbReference>
<dbReference type="SMART" id="SM00249">
    <property type="entry name" value="PHD"/>
    <property type="match status" value="1"/>
</dbReference>
<dbReference type="Gene3D" id="3.30.40.10">
    <property type="entry name" value="Zinc/RING finger domain, C3HC4 (zinc finger)"/>
    <property type="match status" value="1"/>
</dbReference>
<evidence type="ECO:0000256" key="3">
    <source>
        <dbReference type="ARBA" id="ARBA00022833"/>
    </source>
</evidence>
<evidence type="ECO:0000256" key="4">
    <source>
        <dbReference type="SAM" id="MobiDB-lite"/>
    </source>
</evidence>
<feature type="compositionally biased region" description="Polar residues" evidence="4">
    <location>
        <begin position="206"/>
        <end position="220"/>
    </location>
</feature>
<feature type="region of interest" description="Disordered" evidence="4">
    <location>
        <begin position="203"/>
        <end position="223"/>
    </location>
</feature>
<keyword evidence="7" id="KW-1185">Reference proteome</keyword>
<evidence type="ECO:0000313" key="7">
    <source>
        <dbReference type="Proteomes" id="UP001163046"/>
    </source>
</evidence>
<dbReference type="InterPro" id="IPR013083">
    <property type="entry name" value="Znf_RING/FYVE/PHD"/>
</dbReference>
<evidence type="ECO:0000256" key="2">
    <source>
        <dbReference type="ARBA" id="ARBA00022771"/>
    </source>
</evidence>
<gene>
    <name evidence="6" type="ORF">OS493_020894</name>
</gene>
<dbReference type="AlphaFoldDB" id="A0A9W9YB93"/>
<dbReference type="CDD" id="cd15517">
    <property type="entry name" value="PHD_TCF19_like"/>
    <property type="match status" value="1"/>
</dbReference>
<evidence type="ECO:0000313" key="6">
    <source>
        <dbReference type="EMBL" id="KAJ7331190.1"/>
    </source>
</evidence>
<dbReference type="SUPFAM" id="SSF57903">
    <property type="entry name" value="FYVE/PHD zinc finger"/>
    <property type="match status" value="1"/>
</dbReference>
<keyword evidence="3" id="KW-0862">Zinc</keyword>
<dbReference type="OrthoDB" id="6013883at2759"/>
<feature type="domain" description="Zinc finger PHD-type" evidence="5">
    <location>
        <begin position="121"/>
        <end position="175"/>
    </location>
</feature>
<name>A0A9W9YB93_9CNID</name>
<comment type="caution">
    <text evidence="6">The sequence shown here is derived from an EMBL/GenBank/DDBJ whole genome shotgun (WGS) entry which is preliminary data.</text>
</comment>
<dbReference type="InterPro" id="IPR011011">
    <property type="entry name" value="Znf_FYVE_PHD"/>
</dbReference>
<proteinExistence type="predicted"/>
<dbReference type="Proteomes" id="UP001163046">
    <property type="component" value="Unassembled WGS sequence"/>
</dbReference>
<keyword evidence="2" id="KW-0863">Zinc-finger</keyword>
<evidence type="ECO:0000256" key="1">
    <source>
        <dbReference type="ARBA" id="ARBA00022723"/>
    </source>
</evidence>